<dbReference type="WBParaSite" id="scf7180000421670.g7536">
    <property type="protein sequence ID" value="scf7180000421670.g7536"/>
    <property type="gene ID" value="scf7180000421670.g7536"/>
</dbReference>
<dbReference type="PANTHER" id="PTHR23113">
    <property type="entry name" value="GUANINE NUCLEOTIDE EXCHANGE FACTOR"/>
    <property type="match status" value="1"/>
</dbReference>
<feature type="domain" description="Phorbol-ester/DAG-type" evidence="7">
    <location>
        <begin position="487"/>
        <end position="537"/>
    </location>
</feature>
<evidence type="ECO:0000256" key="3">
    <source>
        <dbReference type="ARBA" id="ARBA00022833"/>
    </source>
</evidence>
<keyword evidence="2" id="KW-0479">Metal-binding</keyword>
<dbReference type="Pfam" id="PF00617">
    <property type="entry name" value="RasGEF"/>
    <property type="match status" value="1"/>
</dbReference>
<dbReference type="CDD" id="cd00029">
    <property type="entry name" value="C1"/>
    <property type="match status" value="1"/>
</dbReference>
<name>A0A915NXS6_9BILA</name>
<feature type="compositionally biased region" description="Polar residues" evidence="5">
    <location>
        <begin position="596"/>
        <end position="608"/>
    </location>
</feature>
<feature type="region of interest" description="Disordered" evidence="5">
    <location>
        <begin position="596"/>
        <end position="648"/>
    </location>
</feature>
<accession>A0A915NXS6</accession>
<dbReference type="Gene3D" id="3.30.60.20">
    <property type="match status" value="1"/>
</dbReference>
<evidence type="ECO:0000256" key="5">
    <source>
        <dbReference type="SAM" id="MobiDB-lite"/>
    </source>
</evidence>
<dbReference type="PANTHER" id="PTHR23113:SF252">
    <property type="entry name" value="RAS GUANYL-RELEASING PROTEIN 3"/>
    <property type="match status" value="1"/>
</dbReference>
<dbReference type="InterPro" id="IPR023578">
    <property type="entry name" value="Ras_GEF_dom_sf"/>
</dbReference>
<feature type="region of interest" description="Disordered" evidence="5">
    <location>
        <begin position="539"/>
        <end position="571"/>
    </location>
</feature>
<dbReference type="InterPro" id="IPR046349">
    <property type="entry name" value="C1-like_sf"/>
</dbReference>
<keyword evidence="3" id="KW-0862">Zinc</keyword>
<dbReference type="PROSITE" id="PS00479">
    <property type="entry name" value="ZF_DAG_PE_1"/>
    <property type="match status" value="1"/>
</dbReference>
<dbReference type="InterPro" id="IPR036964">
    <property type="entry name" value="RASGEF_cat_dom_sf"/>
</dbReference>
<feature type="region of interest" description="Disordered" evidence="5">
    <location>
        <begin position="458"/>
        <end position="483"/>
    </location>
</feature>
<feature type="compositionally biased region" description="Polar residues" evidence="5">
    <location>
        <begin position="562"/>
        <end position="571"/>
    </location>
</feature>
<dbReference type="PROSITE" id="PS50081">
    <property type="entry name" value="ZF_DAG_PE_2"/>
    <property type="match status" value="1"/>
</dbReference>
<dbReference type="SUPFAM" id="SSF48366">
    <property type="entry name" value="Ras GEF"/>
    <property type="match status" value="1"/>
</dbReference>
<dbReference type="InterPro" id="IPR002219">
    <property type="entry name" value="PKC_DAG/PE"/>
</dbReference>
<feature type="compositionally biased region" description="Basic and acidic residues" evidence="5">
    <location>
        <begin position="550"/>
        <end position="561"/>
    </location>
</feature>
<protein>
    <submittedName>
        <fullName evidence="9">Uncharacterized protein</fullName>
    </submittedName>
</protein>
<keyword evidence="8" id="KW-1185">Reference proteome</keyword>
<dbReference type="GO" id="GO:0005886">
    <property type="term" value="C:plasma membrane"/>
    <property type="evidence" value="ECO:0007669"/>
    <property type="project" value="TreeGrafter"/>
</dbReference>
<dbReference type="Gene3D" id="1.10.840.10">
    <property type="entry name" value="Ras guanine-nucleotide exchange factors catalytic domain"/>
    <property type="match status" value="1"/>
</dbReference>
<dbReference type="SMART" id="SM00147">
    <property type="entry name" value="RasGEF"/>
    <property type="match status" value="1"/>
</dbReference>
<evidence type="ECO:0000313" key="8">
    <source>
        <dbReference type="Proteomes" id="UP000887560"/>
    </source>
</evidence>
<dbReference type="GO" id="GO:0046872">
    <property type="term" value="F:metal ion binding"/>
    <property type="evidence" value="ECO:0007669"/>
    <property type="project" value="UniProtKB-KW"/>
</dbReference>
<evidence type="ECO:0000256" key="1">
    <source>
        <dbReference type="ARBA" id="ARBA00022658"/>
    </source>
</evidence>
<dbReference type="InterPro" id="IPR001895">
    <property type="entry name" value="RASGEF_cat_dom"/>
</dbReference>
<dbReference type="AlphaFoldDB" id="A0A915NXS6"/>
<dbReference type="Gene3D" id="1.20.870.10">
    <property type="entry name" value="Son of sevenless (SoS) protein Chain: S domain 1"/>
    <property type="match status" value="1"/>
</dbReference>
<sequence length="897" mass="102020">MSDNYTPILSSQKQEKASELLEMAELVRKCCDYFEDCTPEPSSKFPVWFFSTSEWLISDLSELMALFLSIFHSDPLIYGQKVCAAVGFWIRNFPVHFQYDANPQLYRLLERLKKLAMANNFIPLQAVDELLDISSIPSYAWIRNPSARNPPLSSTHLQVSSFCLIEHWSAEEIAKAMSIASFNCFSGWVQATILLKRTPQERASVIEKFIKVAKCLRQQNNFNTLMAVIGAITHSNIARHTQTQSLLSSTTKKELNSLTLLLSASNNYANYRKALREANQQFRIPIMGVHLKDLIAFWHSANLEQFEETRKISERCLSQLAYLLSNFLSVNRTPPNFGNANSDLVNALKKVLFDTIYNEHELYNLSLKREPKAHDNELFLNNNQNNITSHSAIDIRIEETTNTKEEPLKETKVISKFPPPSPKFLVENSKNINFKQKQQQPFIDLDDFEQFISEFNLKSKQQQPSTSNENNLNNQNEEEITSNNKTKHKWIEWHFLTPTNCFNCNKKLWMRYGSRCSRCLIFVHDHCKEKLPNSLECHRQQRPPLQHQQHLQEENETKQKESTTNNSNKKSITANYMTGWMNALLSPRFETLGPSSFFGTTRTGNYTQRSGGRYRTSSSSDAPSREALNKNISSRNEKTIHEQGHNGKKLKNICKLMGSNKTSATTSGTAKEKCRQQRSAEIICENNLSSSKQEIKKDDKSSSAQNTSRATSFDQKTMLFRNQTNNCSYSSNVDKTNSDSTENASSSTTLSPVQLLALAIRKRRGLMDQKHKDLRRELLHSGFIQILCKSLGESRAAKRRLRKRRKGTAKKTRWDCQNSGSPPPDSTNDSTSDSVVQWSGGSGDDCYGSDDEGQRSCKRFKVDLDATQGHLAFSELTSSDSGSVQALDGDMDADDDL</sequence>
<evidence type="ECO:0000259" key="6">
    <source>
        <dbReference type="PROSITE" id="PS50009"/>
    </source>
</evidence>
<dbReference type="SMART" id="SM00109">
    <property type="entry name" value="C1"/>
    <property type="match status" value="1"/>
</dbReference>
<feature type="region of interest" description="Disordered" evidence="5">
    <location>
        <begin position="691"/>
        <end position="750"/>
    </location>
</feature>
<feature type="region of interest" description="Disordered" evidence="5">
    <location>
        <begin position="876"/>
        <end position="897"/>
    </location>
</feature>
<evidence type="ECO:0000256" key="2">
    <source>
        <dbReference type="ARBA" id="ARBA00022723"/>
    </source>
</evidence>
<dbReference type="GO" id="GO:0005085">
    <property type="term" value="F:guanyl-nucleotide exchange factor activity"/>
    <property type="evidence" value="ECO:0007669"/>
    <property type="project" value="UniProtKB-KW"/>
</dbReference>
<reference evidence="9" key="1">
    <citation type="submission" date="2022-11" db="UniProtKB">
        <authorList>
            <consortium name="WormBaseParasite"/>
        </authorList>
    </citation>
    <scope>IDENTIFICATION</scope>
</reference>
<evidence type="ECO:0000259" key="7">
    <source>
        <dbReference type="PROSITE" id="PS50081"/>
    </source>
</evidence>
<evidence type="ECO:0000256" key="4">
    <source>
        <dbReference type="PROSITE-ProRule" id="PRU00168"/>
    </source>
</evidence>
<feature type="compositionally biased region" description="Low complexity" evidence="5">
    <location>
        <begin position="609"/>
        <end position="620"/>
    </location>
</feature>
<evidence type="ECO:0000313" key="9">
    <source>
        <dbReference type="WBParaSite" id="scf7180000421670.g7536"/>
    </source>
</evidence>
<feature type="compositionally biased region" description="Basic and acidic residues" evidence="5">
    <location>
        <begin position="635"/>
        <end position="645"/>
    </location>
</feature>
<proteinExistence type="predicted"/>
<dbReference type="SUPFAM" id="SSF57889">
    <property type="entry name" value="Cysteine-rich domain"/>
    <property type="match status" value="1"/>
</dbReference>
<keyword evidence="1 4" id="KW-0344">Guanine-nucleotide releasing factor</keyword>
<feature type="compositionally biased region" description="Basic residues" evidence="5">
    <location>
        <begin position="797"/>
        <end position="811"/>
    </location>
</feature>
<dbReference type="PROSITE" id="PS50009">
    <property type="entry name" value="RASGEF_CAT"/>
    <property type="match status" value="1"/>
</dbReference>
<feature type="domain" description="Ras-GEF" evidence="6">
    <location>
        <begin position="123"/>
        <end position="372"/>
    </location>
</feature>
<feature type="compositionally biased region" description="Polar residues" evidence="5">
    <location>
        <begin position="702"/>
        <end position="750"/>
    </location>
</feature>
<organism evidence="8 9">
    <name type="scientific">Meloidogyne floridensis</name>
    <dbReference type="NCBI Taxonomy" id="298350"/>
    <lineage>
        <taxon>Eukaryota</taxon>
        <taxon>Metazoa</taxon>
        <taxon>Ecdysozoa</taxon>
        <taxon>Nematoda</taxon>
        <taxon>Chromadorea</taxon>
        <taxon>Rhabditida</taxon>
        <taxon>Tylenchina</taxon>
        <taxon>Tylenchomorpha</taxon>
        <taxon>Tylenchoidea</taxon>
        <taxon>Meloidogynidae</taxon>
        <taxon>Meloidogyninae</taxon>
        <taxon>Meloidogyne</taxon>
    </lineage>
</organism>
<feature type="region of interest" description="Disordered" evidence="5">
    <location>
        <begin position="797"/>
        <end position="852"/>
    </location>
</feature>
<feature type="compositionally biased region" description="Polar residues" evidence="5">
    <location>
        <begin position="458"/>
        <end position="467"/>
    </location>
</feature>
<dbReference type="InterPro" id="IPR008937">
    <property type="entry name" value="Ras-like_GEF"/>
</dbReference>
<dbReference type="GO" id="GO:0007265">
    <property type="term" value="P:Ras protein signal transduction"/>
    <property type="evidence" value="ECO:0007669"/>
    <property type="project" value="TreeGrafter"/>
</dbReference>
<dbReference type="Proteomes" id="UP000887560">
    <property type="component" value="Unplaced"/>
</dbReference>